<gene>
    <name evidence="1" type="ORF">ADS69_00164</name>
</gene>
<evidence type="ECO:0000313" key="1">
    <source>
        <dbReference type="EMBL" id="ALA45269.1"/>
    </source>
</evidence>
<name>A0A0K2FH49_9CAUD</name>
<protein>
    <submittedName>
        <fullName evidence="1">Uncharacterized protein</fullName>
    </submittedName>
</protein>
<organism evidence="1 2">
    <name type="scientific">Enterobacter phage phiEap-3</name>
    <dbReference type="NCBI Taxonomy" id="1682394"/>
    <lineage>
        <taxon>Viruses</taxon>
        <taxon>Duplodnaviria</taxon>
        <taxon>Heunggongvirae</taxon>
        <taxon>Uroviricota</taxon>
        <taxon>Caudoviricetes</taxon>
        <taxon>Pantevenvirales</taxon>
        <taxon>Straboviridae</taxon>
        <taxon>Slopekvirus</taxon>
        <taxon>Slopekvirus eap3</taxon>
    </lineage>
</organism>
<proteinExistence type="predicted"/>
<keyword evidence="2" id="KW-1185">Reference proteome</keyword>
<dbReference type="Proteomes" id="UP000225536">
    <property type="component" value="Segment"/>
</dbReference>
<sequence length="57" mass="6755">MDMLTVTEIKAKMHDALGAKPSKAEALEWWERFFDRHAAVMYTRVYMSIDKYIAKMK</sequence>
<evidence type="ECO:0000313" key="2">
    <source>
        <dbReference type="Proteomes" id="UP000225536"/>
    </source>
</evidence>
<reference evidence="1 2" key="1">
    <citation type="submission" date="2015-07" db="EMBL/GenBank/DDBJ databases">
        <title>Enterobacter aerogenes phage phiEap-3.</title>
        <authorList>
            <person name="Zhao X."/>
        </authorList>
    </citation>
    <scope>NUCLEOTIDE SEQUENCE [LARGE SCALE GENOMIC DNA]</scope>
</reference>
<dbReference type="EMBL" id="KT321315">
    <property type="protein sequence ID" value="ALA45269.1"/>
    <property type="molecule type" value="Genomic_DNA"/>
</dbReference>
<accession>A0A0K2FH49</accession>